<dbReference type="EMBL" id="FMSV02000555">
    <property type="protein sequence ID" value="SEH08631.1"/>
    <property type="molecule type" value="Genomic_DNA"/>
</dbReference>
<protein>
    <submittedName>
        <fullName evidence="1">Uncharacterized protein</fullName>
    </submittedName>
</protein>
<organism evidence="1 3">
    <name type="scientific">Candidatus Venteria ishoeyi</name>
    <dbReference type="NCBI Taxonomy" id="1899563"/>
    <lineage>
        <taxon>Bacteria</taxon>
        <taxon>Pseudomonadati</taxon>
        <taxon>Pseudomonadota</taxon>
        <taxon>Gammaproteobacteria</taxon>
        <taxon>Thiotrichales</taxon>
        <taxon>Thiotrichaceae</taxon>
        <taxon>Venteria</taxon>
    </lineage>
</organism>
<dbReference type="Proteomes" id="UP000236724">
    <property type="component" value="Unassembled WGS sequence"/>
</dbReference>
<reference evidence="1 3" key="1">
    <citation type="submission" date="2016-10" db="EMBL/GenBank/DDBJ databases">
        <authorList>
            <person name="de Groot N.N."/>
        </authorList>
    </citation>
    <scope>NUCLEOTIDE SEQUENCE [LARGE SCALE GENOMIC DNA]</scope>
    <source>
        <strain evidence="1">MBHS1</strain>
    </source>
</reference>
<sequence>MNKCASCENNGMNVMSFTWFTDQEPDPNFKKVGELAKDNNSVWSCGKCGTTYYQRRGTVNDTMVSLNPAHCDSLLKWGNKTLHLALTHKKTLTEIGGIFQGFMVGIDALTYPCRCKKISRRKLADEKISRQPKKLAEKLAKISRQQKLADSQ</sequence>
<name>A0A1H6FGD4_9GAMM</name>
<evidence type="ECO:0000313" key="1">
    <source>
        <dbReference type="EMBL" id="SEH08226.1"/>
    </source>
</evidence>
<proteinExistence type="predicted"/>
<keyword evidence="3" id="KW-1185">Reference proteome</keyword>
<dbReference type="EMBL" id="FMSV02000546">
    <property type="protein sequence ID" value="SEH08226.1"/>
    <property type="molecule type" value="Genomic_DNA"/>
</dbReference>
<dbReference type="RefSeq" id="WP_103921791.1">
    <property type="nucleotide sequence ID" value="NZ_FMSV02000546.1"/>
</dbReference>
<evidence type="ECO:0000313" key="2">
    <source>
        <dbReference type="EMBL" id="SEH08631.1"/>
    </source>
</evidence>
<dbReference type="AlphaFoldDB" id="A0A1H6FGD4"/>
<accession>A0A1H6FGD4</accession>
<gene>
    <name evidence="1" type="ORF">MBHS_04116</name>
    <name evidence="2" type="ORF">MBHS_04523</name>
</gene>
<evidence type="ECO:0000313" key="3">
    <source>
        <dbReference type="Proteomes" id="UP000236724"/>
    </source>
</evidence>